<dbReference type="GO" id="GO:0140662">
    <property type="term" value="F:ATP-dependent protein folding chaperone"/>
    <property type="evidence" value="ECO:0007669"/>
    <property type="project" value="InterPro"/>
</dbReference>
<dbReference type="GO" id="GO:0005524">
    <property type="term" value="F:ATP binding"/>
    <property type="evidence" value="ECO:0007669"/>
    <property type="project" value="UniProtKB-KW"/>
</dbReference>
<dbReference type="SUPFAM" id="SSF53067">
    <property type="entry name" value="Actin-like ATPase domain"/>
    <property type="match status" value="2"/>
</dbReference>
<evidence type="ECO:0000256" key="4">
    <source>
        <dbReference type="ARBA" id="ARBA00023016"/>
    </source>
</evidence>
<keyword evidence="7" id="KW-0812">Transmembrane</keyword>
<evidence type="ECO:0000256" key="3">
    <source>
        <dbReference type="ARBA" id="ARBA00022840"/>
    </source>
</evidence>
<dbReference type="PRINTS" id="PR00301">
    <property type="entry name" value="HEATSHOCK70"/>
</dbReference>
<dbReference type="Proteomes" id="UP000612585">
    <property type="component" value="Unassembled WGS sequence"/>
</dbReference>
<feature type="compositionally biased region" description="Low complexity" evidence="6">
    <location>
        <begin position="380"/>
        <end position="396"/>
    </location>
</feature>
<evidence type="ECO:0008006" key="10">
    <source>
        <dbReference type="Google" id="ProtNLM"/>
    </source>
</evidence>
<organism evidence="8 9">
    <name type="scientific">Virgisporangium aurantiacum</name>
    <dbReference type="NCBI Taxonomy" id="175570"/>
    <lineage>
        <taxon>Bacteria</taxon>
        <taxon>Bacillati</taxon>
        <taxon>Actinomycetota</taxon>
        <taxon>Actinomycetes</taxon>
        <taxon>Micromonosporales</taxon>
        <taxon>Micromonosporaceae</taxon>
        <taxon>Virgisporangium</taxon>
    </lineage>
</organism>
<keyword evidence="7" id="KW-1133">Transmembrane helix</keyword>
<dbReference type="AlphaFoldDB" id="A0A8J4E0P1"/>
<dbReference type="InterPro" id="IPR018181">
    <property type="entry name" value="Heat_shock_70_CS"/>
</dbReference>
<protein>
    <recommendedName>
        <fullName evidence="10">Hsp70 protein</fullName>
    </recommendedName>
</protein>
<dbReference type="PROSITE" id="PS01036">
    <property type="entry name" value="HSP70_3"/>
    <property type="match status" value="1"/>
</dbReference>
<evidence type="ECO:0000313" key="9">
    <source>
        <dbReference type="Proteomes" id="UP000612585"/>
    </source>
</evidence>
<evidence type="ECO:0000256" key="5">
    <source>
        <dbReference type="ARBA" id="ARBA00023186"/>
    </source>
</evidence>
<gene>
    <name evidence="8" type="ORF">Vau01_044390</name>
</gene>
<sequence>MNSGFVLGIDFGTSNTVAVLRDPAGAARVLMFDGAPQLPSAVFVSGETRLAGRDAVHRGSSQPAGLEPNPKRRIDDGTVLFGSSDGGGHDEVAVVDLIAVVLRRVRDEAVRVAGGPIDTVVVTCPVTWARRRRSTVEAAARLAGLPAPSIVDEPVAAAAYAGSIRGDGLPIGRPVLIFDFGAGTCDVSLVRRTADGIGVVASRGLDDAGGLDVDAAIVASLATALRPGDPAWDRLLRPRTTADVRARLALWNAVRSGKEQLSRTGSTVVYVPLIEEEVPLGREQFDALAAPVVDRTVRLVWEVLHGARVTPAELGMVALVGGSSRIPLVASTLHRVLGVTPVPVEQPELAVAYGSVSDTIHPGPPESRPDAAPAAVGPDRSAPAASVPRPESAPAASVPPPVWRRRTTRIGVAAILLVLCALLAVPLVYAGTGDGRGYLRPTTTSAAGPGAGDLVATLDVRPGHGCELFRYNDDPDSPNPFPPMLVDVPVRVEWRSPTGTAVPIPFGMVAAYDGIADPRRAYANGYRFDVSMRVTPPTQIWVDQRNHRSDEGYFRVLAETDRLGKPLPIVVTVDVDGRVAETDESNNVLRLSAQLPADAPRGVATAVPCATA</sequence>
<keyword evidence="7" id="KW-0472">Membrane</keyword>
<evidence type="ECO:0000313" key="8">
    <source>
        <dbReference type="EMBL" id="GIJ56923.1"/>
    </source>
</evidence>
<dbReference type="PANTHER" id="PTHR42749:SF1">
    <property type="entry name" value="CELL SHAPE-DETERMINING PROTEIN MREB"/>
    <property type="match status" value="1"/>
</dbReference>
<dbReference type="PANTHER" id="PTHR42749">
    <property type="entry name" value="CELL SHAPE-DETERMINING PROTEIN MREB"/>
    <property type="match status" value="1"/>
</dbReference>
<keyword evidence="4" id="KW-0346">Stress response</keyword>
<keyword evidence="5" id="KW-0143">Chaperone</keyword>
<evidence type="ECO:0000256" key="6">
    <source>
        <dbReference type="SAM" id="MobiDB-lite"/>
    </source>
</evidence>
<dbReference type="RefSeq" id="WP_203995899.1">
    <property type="nucleotide sequence ID" value="NZ_BOPG01000027.1"/>
</dbReference>
<reference evidence="8" key="1">
    <citation type="submission" date="2021-01" db="EMBL/GenBank/DDBJ databases">
        <title>Whole genome shotgun sequence of Virgisporangium aurantiacum NBRC 16421.</title>
        <authorList>
            <person name="Komaki H."/>
            <person name="Tamura T."/>
        </authorList>
    </citation>
    <scope>NUCLEOTIDE SEQUENCE</scope>
    <source>
        <strain evidence="8">NBRC 16421</strain>
    </source>
</reference>
<dbReference type="Pfam" id="PF00012">
    <property type="entry name" value="HSP70"/>
    <property type="match status" value="1"/>
</dbReference>
<accession>A0A8J4E0P1</accession>
<keyword evidence="2" id="KW-0547">Nucleotide-binding</keyword>
<feature type="transmembrane region" description="Helical" evidence="7">
    <location>
        <begin position="410"/>
        <end position="430"/>
    </location>
</feature>
<feature type="region of interest" description="Disordered" evidence="6">
    <location>
        <begin position="356"/>
        <end position="401"/>
    </location>
</feature>
<evidence type="ECO:0000256" key="2">
    <source>
        <dbReference type="ARBA" id="ARBA00022741"/>
    </source>
</evidence>
<dbReference type="Gene3D" id="3.90.640.10">
    <property type="entry name" value="Actin, Chain A, domain 4"/>
    <property type="match status" value="1"/>
</dbReference>
<keyword evidence="9" id="KW-1185">Reference proteome</keyword>
<dbReference type="EMBL" id="BOPG01000027">
    <property type="protein sequence ID" value="GIJ56923.1"/>
    <property type="molecule type" value="Genomic_DNA"/>
</dbReference>
<keyword evidence="3" id="KW-0067">ATP-binding</keyword>
<proteinExistence type="inferred from homology"/>
<dbReference type="InterPro" id="IPR013126">
    <property type="entry name" value="Hsp_70_fam"/>
</dbReference>
<comment type="similarity">
    <text evidence="1">Belongs to the heat shock protein 70 family.</text>
</comment>
<name>A0A8J4E0P1_9ACTN</name>
<evidence type="ECO:0000256" key="7">
    <source>
        <dbReference type="SAM" id="Phobius"/>
    </source>
</evidence>
<feature type="region of interest" description="Disordered" evidence="6">
    <location>
        <begin position="53"/>
        <end position="73"/>
    </location>
</feature>
<comment type="caution">
    <text evidence="8">The sequence shown here is derived from an EMBL/GenBank/DDBJ whole genome shotgun (WGS) entry which is preliminary data.</text>
</comment>
<dbReference type="Gene3D" id="3.30.420.40">
    <property type="match status" value="2"/>
</dbReference>
<dbReference type="InterPro" id="IPR043129">
    <property type="entry name" value="ATPase_NBD"/>
</dbReference>
<evidence type="ECO:0000256" key="1">
    <source>
        <dbReference type="ARBA" id="ARBA00007381"/>
    </source>
</evidence>